<dbReference type="EMBL" id="JAVREM010000066">
    <property type="protein sequence ID" value="MDT0322554.1"/>
    <property type="molecule type" value="Genomic_DNA"/>
</dbReference>
<keyword evidence="2" id="KW-1185">Reference proteome</keyword>
<accession>A0ABU2LY73</accession>
<dbReference type="RefSeq" id="WP_311603222.1">
    <property type="nucleotide sequence ID" value="NZ_JAVREM010000066.1"/>
</dbReference>
<gene>
    <name evidence="1" type="ORF">RNC47_29985</name>
</gene>
<organism evidence="1 2">
    <name type="scientific">Streptomyces millisiae</name>
    <dbReference type="NCBI Taxonomy" id="3075542"/>
    <lineage>
        <taxon>Bacteria</taxon>
        <taxon>Bacillati</taxon>
        <taxon>Actinomycetota</taxon>
        <taxon>Actinomycetes</taxon>
        <taxon>Kitasatosporales</taxon>
        <taxon>Streptomycetaceae</taxon>
        <taxon>Streptomyces</taxon>
    </lineage>
</organism>
<evidence type="ECO:0000313" key="1">
    <source>
        <dbReference type="EMBL" id="MDT0322554.1"/>
    </source>
</evidence>
<sequence length="118" mass="13147">MSDSGKAPEPPRYRRPAALFFEPPAEQQDEEHFFALESITEPGELLDRATELAVAFQAAADRSVEFQAIAAARLADPGRFDRLPAAAVAERAGWTEDYAVKMIEFGRELLRRRPESPS</sequence>
<protein>
    <submittedName>
        <fullName evidence="1">Uncharacterized protein</fullName>
    </submittedName>
</protein>
<reference evidence="2" key="1">
    <citation type="submission" date="2023-07" db="EMBL/GenBank/DDBJ databases">
        <title>30 novel species of actinomycetes from the DSMZ collection.</title>
        <authorList>
            <person name="Nouioui I."/>
        </authorList>
    </citation>
    <scope>NUCLEOTIDE SEQUENCE [LARGE SCALE GENOMIC DNA]</scope>
    <source>
        <strain evidence="2">DSM 44918</strain>
    </source>
</reference>
<evidence type="ECO:0000313" key="2">
    <source>
        <dbReference type="Proteomes" id="UP001183420"/>
    </source>
</evidence>
<proteinExistence type="predicted"/>
<dbReference type="Proteomes" id="UP001183420">
    <property type="component" value="Unassembled WGS sequence"/>
</dbReference>
<comment type="caution">
    <text evidence="1">The sequence shown here is derived from an EMBL/GenBank/DDBJ whole genome shotgun (WGS) entry which is preliminary data.</text>
</comment>
<name>A0ABU2LY73_9ACTN</name>